<evidence type="ECO:0000256" key="1">
    <source>
        <dbReference type="SAM" id="MobiDB-lite"/>
    </source>
</evidence>
<sequence length="459" mass="51224">MLLETRREGVKLWLERSGTLPVHISLGSQSQERWSFPLRSEDTEAQALENSYSGFMRTLTGFSLKWRSLSLNWLPPSVIRPLSLLQADDLPRLDRIHETGTLAAPHGETLDFNIPSPLLSLFEQSLALRSLHVEIFRDSDLDRIASAWARLNVLNISVPACENGTVIVQKLHRLCPLLTECSLDLHVGTSNPAHSPPATEWTHLRKLKVSLNVAHGVGHNSELYSVFKSMTTPILSHLHVVVWGSTSIIDQDEDNASTVGDDPPFHDLILRSKCELVSLCLFMDLRKGFHDTLRLLPSLTSLTIAFYAGSPNYLVDPGTVFQLNTAVDALTDKVRVCHGLKELRFVACHPASAPSFLDLVRARARMQPSALEKFTVEFISYSSRDLEVLTSLLAEMKPEKLGVTVEWELESGEDNESEEDTSQAYKDPDPREGLPVNPKRGQRLVLSADGSEVRHYDPT</sequence>
<accession>A0ABR3F7H8</accession>
<dbReference type="EMBL" id="JBAHYK010000833">
    <property type="protein sequence ID" value="KAL0571039.1"/>
    <property type="molecule type" value="Genomic_DNA"/>
</dbReference>
<gene>
    <name evidence="2" type="ORF">V5O48_010918</name>
</gene>
<evidence type="ECO:0008006" key="4">
    <source>
        <dbReference type="Google" id="ProtNLM"/>
    </source>
</evidence>
<organism evidence="2 3">
    <name type="scientific">Marasmius crinis-equi</name>
    <dbReference type="NCBI Taxonomy" id="585013"/>
    <lineage>
        <taxon>Eukaryota</taxon>
        <taxon>Fungi</taxon>
        <taxon>Dikarya</taxon>
        <taxon>Basidiomycota</taxon>
        <taxon>Agaricomycotina</taxon>
        <taxon>Agaricomycetes</taxon>
        <taxon>Agaricomycetidae</taxon>
        <taxon>Agaricales</taxon>
        <taxon>Marasmiineae</taxon>
        <taxon>Marasmiaceae</taxon>
        <taxon>Marasmius</taxon>
    </lineage>
</organism>
<feature type="region of interest" description="Disordered" evidence="1">
    <location>
        <begin position="409"/>
        <end position="459"/>
    </location>
</feature>
<dbReference type="Proteomes" id="UP001465976">
    <property type="component" value="Unassembled WGS sequence"/>
</dbReference>
<feature type="compositionally biased region" description="Acidic residues" evidence="1">
    <location>
        <begin position="409"/>
        <end position="421"/>
    </location>
</feature>
<name>A0ABR3F7H8_9AGAR</name>
<protein>
    <recommendedName>
        <fullName evidence="4">F-box domain-containing protein</fullName>
    </recommendedName>
</protein>
<comment type="caution">
    <text evidence="2">The sequence shown here is derived from an EMBL/GenBank/DDBJ whole genome shotgun (WGS) entry which is preliminary data.</text>
</comment>
<evidence type="ECO:0000313" key="3">
    <source>
        <dbReference type="Proteomes" id="UP001465976"/>
    </source>
</evidence>
<reference evidence="2 3" key="1">
    <citation type="submission" date="2024-02" db="EMBL/GenBank/DDBJ databases">
        <title>A draft genome for the cacao thread blight pathogen Marasmius crinis-equi.</title>
        <authorList>
            <person name="Cohen S.P."/>
            <person name="Baruah I.K."/>
            <person name="Amoako-Attah I."/>
            <person name="Bukari Y."/>
            <person name="Meinhardt L.W."/>
            <person name="Bailey B.A."/>
        </authorList>
    </citation>
    <scope>NUCLEOTIDE SEQUENCE [LARGE SCALE GENOMIC DNA]</scope>
    <source>
        <strain evidence="2 3">GH-76</strain>
    </source>
</reference>
<proteinExistence type="predicted"/>
<evidence type="ECO:0000313" key="2">
    <source>
        <dbReference type="EMBL" id="KAL0571039.1"/>
    </source>
</evidence>
<keyword evidence="3" id="KW-1185">Reference proteome</keyword>